<sequence>MENKRPHELSKLNTSALYTTRQQNQVQARDRCGQLSEICCVIFSTELPGKQTRLNEPFLRMMESSQSSQEQRDAFIWFTESQLQVVIRNGIVPEWFHGIISRKMAEELLMPKPPGYFLIRVSESRIGYTLSYRAEDRCRHFMIDALEDGHYVIVGENRHHRFLQDLVDFHRRTPIFPFTETSKDKTDYAELLFPQRHLNPNTSLLPNNSLPPSTSQQTSQEDIPPALPYRPNNLKNSPVPSSNKLYPSLEEEFLRVTSPLPVPPVTRKRNTGNSPPSNQPPEVPDRSSVPPLKQNQACIRTVSAPESPPTPTATGQPSNTNIQSVKNQEAKLSVISNLKNLKKKFQKKKSISQENMYAEINVAEPERSGNSENEYHEITGQQTFNAPPFPHTCTELTLTDGGVPHEYLPPPPFAPGY</sequence>
<feature type="compositionally biased region" description="Polar residues" evidence="3">
    <location>
        <begin position="315"/>
        <end position="324"/>
    </location>
</feature>
<dbReference type="InterPro" id="IPR036860">
    <property type="entry name" value="SH2_dom_sf"/>
</dbReference>
<protein>
    <recommendedName>
        <fullName evidence="4">SH2 domain-containing protein</fullName>
    </recommendedName>
</protein>
<evidence type="ECO:0000259" key="4">
    <source>
        <dbReference type="PROSITE" id="PS50001"/>
    </source>
</evidence>
<proteinExistence type="predicted"/>
<comment type="caution">
    <text evidence="5">The sequence shown here is derived from an EMBL/GenBank/DDBJ whole genome shotgun (WGS) entry which is preliminary data.</text>
</comment>
<feature type="compositionally biased region" description="Polar residues" evidence="3">
    <location>
        <begin position="233"/>
        <end position="243"/>
    </location>
</feature>
<organism evidence="5 6">
    <name type="scientific">Etheostoma spectabile</name>
    <name type="common">orangethroat darter</name>
    <dbReference type="NCBI Taxonomy" id="54343"/>
    <lineage>
        <taxon>Eukaryota</taxon>
        <taxon>Metazoa</taxon>
        <taxon>Chordata</taxon>
        <taxon>Craniata</taxon>
        <taxon>Vertebrata</taxon>
        <taxon>Euteleostomi</taxon>
        <taxon>Actinopterygii</taxon>
        <taxon>Neopterygii</taxon>
        <taxon>Teleostei</taxon>
        <taxon>Neoteleostei</taxon>
        <taxon>Acanthomorphata</taxon>
        <taxon>Eupercaria</taxon>
        <taxon>Perciformes</taxon>
        <taxon>Percoidei</taxon>
        <taxon>Percidae</taxon>
        <taxon>Etheostomatinae</taxon>
        <taxon>Etheostoma</taxon>
    </lineage>
</organism>
<feature type="compositionally biased region" description="Pro residues" evidence="3">
    <location>
        <begin position="407"/>
        <end position="417"/>
    </location>
</feature>
<keyword evidence="1 2" id="KW-0727">SH2 domain</keyword>
<evidence type="ECO:0000313" key="6">
    <source>
        <dbReference type="Proteomes" id="UP000327493"/>
    </source>
</evidence>
<evidence type="ECO:0000313" key="5">
    <source>
        <dbReference type="EMBL" id="KAA8589944.1"/>
    </source>
</evidence>
<dbReference type="Gene3D" id="3.30.505.10">
    <property type="entry name" value="SH2 domain"/>
    <property type="match status" value="1"/>
</dbReference>
<gene>
    <name evidence="5" type="ORF">FQN60_013309</name>
</gene>
<dbReference type="Proteomes" id="UP000327493">
    <property type="component" value="Chromosome 9"/>
</dbReference>
<dbReference type="Pfam" id="PF00017">
    <property type="entry name" value="SH2"/>
    <property type="match status" value="1"/>
</dbReference>
<dbReference type="SUPFAM" id="SSF55550">
    <property type="entry name" value="SH2 domain"/>
    <property type="match status" value="1"/>
</dbReference>
<dbReference type="PROSITE" id="PS50001">
    <property type="entry name" value="SH2"/>
    <property type="match status" value="1"/>
</dbReference>
<name>A0A5J5D956_9PERO</name>
<dbReference type="PRINTS" id="PR00401">
    <property type="entry name" value="SH2DOMAIN"/>
</dbReference>
<dbReference type="AlphaFoldDB" id="A0A5J5D956"/>
<dbReference type="InterPro" id="IPR000980">
    <property type="entry name" value="SH2"/>
</dbReference>
<keyword evidence="6" id="KW-1185">Reference proteome</keyword>
<evidence type="ECO:0000256" key="1">
    <source>
        <dbReference type="ARBA" id="ARBA00022999"/>
    </source>
</evidence>
<dbReference type="EMBL" id="VOFY01000009">
    <property type="protein sequence ID" value="KAA8589944.1"/>
    <property type="molecule type" value="Genomic_DNA"/>
</dbReference>
<feature type="domain" description="SH2" evidence="4">
    <location>
        <begin position="95"/>
        <end position="195"/>
    </location>
</feature>
<evidence type="ECO:0000256" key="2">
    <source>
        <dbReference type="PROSITE-ProRule" id="PRU00191"/>
    </source>
</evidence>
<reference evidence="5 6" key="1">
    <citation type="submission" date="2019-08" db="EMBL/GenBank/DDBJ databases">
        <title>A chromosome-level genome assembly, high-density linkage maps, and genome scans reveal the genomic architecture of hybrid incompatibilities underlying speciation via character displacement in darters (Percidae: Etheostominae).</title>
        <authorList>
            <person name="Moran R.L."/>
            <person name="Catchen J.M."/>
            <person name="Fuller R.C."/>
        </authorList>
    </citation>
    <scope>NUCLEOTIDE SEQUENCE [LARGE SCALE GENOMIC DNA]</scope>
    <source>
        <strain evidence="5">EspeVRDwgs_2016</strain>
        <tissue evidence="5">Muscle</tissue>
    </source>
</reference>
<dbReference type="GO" id="GO:0005737">
    <property type="term" value="C:cytoplasm"/>
    <property type="evidence" value="ECO:0007669"/>
    <property type="project" value="TreeGrafter"/>
</dbReference>
<feature type="region of interest" description="Disordered" evidence="3">
    <location>
        <begin position="199"/>
        <end position="243"/>
    </location>
</feature>
<dbReference type="PANTHER" id="PTHR14388">
    <property type="entry name" value="T CELL-SPECIFIC ADAPTER PROTEIN TSAD"/>
    <property type="match status" value="1"/>
</dbReference>
<accession>A0A5J5D956</accession>
<feature type="region of interest" description="Disordered" evidence="3">
    <location>
        <begin position="260"/>
        <end position="324"/>
    </location>
</feature>
<feature type="region of interest" description="Disordered" evidence="3">
    <location>
        <begin position="397"/>
        <end position="417"/>
    </location>
</feature>
<dbReference type="SMART" id="SM00252">
    <property type="entry name" value="SH2"/>
    <property type="match status" value="1"/>
</dbReference>
<dbReference type="PANTHER" id="PTHR14388:SF3">
    <property type="entry name" value="HEMATOPOIETIC SH2 DOMAIN-CONTAINING PROTEIN"/>
    <property type="match status" value="1"/>
</dbReference>
<evidence type="ECO:0000256" key="3">
    <source>
        <dbReference type="SAM" id="MobiDB-lite"/>
    </source>
</evidence>
<feature type="compositionally biased region" description="Low complexity" evidence="3">
    <location>
        <begin position="199"/>
        <end position="220"/>
    </location>
</feature>